<evidence type="ECO:0000256" key="1">
    <source>
        <dbReference type="SAM" id="SignalP"/>
    </source>
</evidence>
<proteinExistence type="predicted"/>
<evidence type="ECO:0000313" key="3">
    <source>
        <dbReference type="Proteomes" id="UP001601303"/>
    </source>
</evidence>
<dbReference type="EMBL" id="JBIAHM010000020">
    <property type="protein sequence ID" value="MFE9605600.1"/>
    <property type="molecule type" value="Genomic_DNA"/>
</dbReference>
<keyword evidence="1" id="KW-0732">Signal</keyword>
<feature type="chain" id="PRO_5045577019" evidence="1">
    <location>
        <begin position="30"/>
        <end position="156"/>
    </location>
</feature>
<reference evidence="2 3" key="1">
    <citation type="submission" date="2024-10" db="EMBL/GenBank/DDBJ databases">
        <title>The Natural Products Discovery Center: Release of the First 8490 Sequenced Strains for Exploring Actinobacteria Biosynthetic Diversity.</title>
        <authorList>
            <person name="Kalkreuter E."/>
            <person name="Kautsar S.A."/>
            <person name="Yang D."/>
            <person name="Bader C.D."/>
            <person name="Teijaro C.N."/>
            <person name="Fluegel L."/>
            <person name="Davis C.M."/>
            <person name="Simpson J.R."/>
            <person name="Lauterbach L."/>
            <person name="Steele A.D."/>
            <person name="Gui C."/>
            <person name="Meng S."/>
            <person name="Li G."/>
            <person name="Viehrig K."/>
            <person name="Ye F."/>
            <person name="Su P."/>
            <person name="Kiefer A.F."/>
            <person name="Nichols A."/>
            <person name="Cepeda A.J."/>
            <person name="Yan W."/>
            <person name="Fan B."/>
            <person name="Jiang Y."/>
            <person name="Adhikari A."/>
            <person name="Zheng C.-J."/>
            <person name="Schuster L."/>
            <person name="Cowan T.M."/>
            <person name="Smanski M.J."/>
            <person name="Chevrette M.G."/>
            <person name="De Carvalho L.P.S."/>
            <person name="Shen B."/>
        </authorList>
    </citation>
    <scope>NUCLEOTIDE SEQUENCE [LARGE SCALE GENOMIC DNA]</scope>
    <source>
        <strain evidence="2 3">NPDC006488</strain>
    </source>
</reference>
<dbReference type="Pfam" id="PF03995">
    <property type="entry name" value="Inhibitor_I36"/>
    <property type="match status" value="1"/>
</dbReference>
<sequence length="156" mass="16151">MIRTKLTTAFTAVGLTALALTAIPGVAQASESAPSSPSAVAAGPAGATADGYFYAYENANYGGKYCRWVGDDGDWSSCSPGGNIRNQASALWNNGYAGSYEDVNVYWGLGYTGAWACIANGYAYSNLAGWNFPNNGSGGGETLNDNISSHVWSNSC</sequence>
<keyword evidence="3" id="KW-1185">Reference proteome</keyword>
<comment type="caution">
    <text evidence="2">The sequence shown here is derived from an EMBL/GenBank/DDBJ whole genome shotgun (WGS) entry which is preliminary data.</text>
</comment>
<dbReference type="Gene3D" id="2.60.20.10">
    <property type="entry name" value="Crystallins"/>
    <property type="match status" value="1"/>
</dbReference>
<feature type="signal peptide" evidence="1">
    <location>
        <begin position="1"/>
        <end position="29"/>
    </location>
</feature>
<dbReference type="Proteomes" id="UP001601303">
    <property type="component" value="Unassembled WGS sequence"/>
</dbReference>
<dbReference type="RefSeq" id="WP_388114356.1">
    <property type="nucleotide sequence ID" value="NZ_JBIAHM010000020.1"/>
</dbReference>
<accession>A0ABW6MLI6</accession>
<gene>
    <name evidence="2" type="ORF">ACFYNQ_44555</name>
</gene>
<evidence type="ECO:0000313" key="2">
    <source>
        <dbReference type="EMBL" id="MFE9605600.1"/>
    </source>
</evidence>
<organism evidence="2 3">
    <name type="scientific">Streptomyces hokutonensis</name>
    <dbReference type="NCBI Taxonomy" id="1306990"/>
    <lineage>
        <taxon>Bacteria</taxon>
        <taxon>Bacillati</taxon>
        <taxon>Actinomycetota</taxon>
        <taxon>Actinomycetes</taxon>
        <taxon>Kitasatosporales</taxon>
        <taxon>Streptomycetaceae</taxon>
        <taxon>Streptomyces</taxon>
    </lineage>
</organism>
<protein>
    <submittedName>
        <fullName evidence="2">Peptidase inhibitor family I36 protein</fullName>
    </submittedName>
</protein>
<name>A0ABW6MLI6_9ACTN</name>